<feature type="compositionally biased region" description="Polar residues" evidence="5">
    <location>
        <begin position="294"/>
        <end position="315"/>
    </location>
</feature>
<evidence type="ECO:0000259" key="6">
    <source>
        <dbReference type="PROSITE" id="PS50888"/>
    </source>
</evidence>
<dbReference type="Gene3D" id="4.10.280.10">
    <property type="entry name" value="Helix-loop-helix DNA-binding domain"/>
    <property type="match status" value="1"/>
</dbReference>
<accession>A0ABM0SSH2</accession>
<dbReference type="CDD" id="cd18919">
    <property type="entry name" value="bHLH_AtBPE_like"/>
    <property type="match status" value="1"/>
</dbReference>
<keyword evidence="4" id="KW-0539">Nucleus</keyword>
<dbReference type="SMART" id="SM00353">
    <property type="entry name" value="HLH"/>
    <property type="match status" value="1"/>
</dbReference>
<dbReference type="Proteomes" id="UP000694864">
    <property type="component" value="Chromosome 7"/>
</dbReference>
<evidence type="ECO:0000256" key="1">
    <source>
        <dbReference type="ARBA" id="ARBA00004123"/>
    </source>
</evidence>
<dbReference type="GeneID" id="104701504"/>
<evidence type="ECO:0000256" key="4">
    <source>
        <dbReference type="ARBA" id="ARBA00023242"/>
    </source>
</evidence>
<organism evidence="7 8">
    <name type="scientific">Camelina sativa</name>
    <name type="common">False flax</name>
    <name type="synonym">Myagrum sativum</name>
    <dbReference type="NCBI Taxonomy" id="90675"/>
    <lineage>
        <taxon>Eukaryota</taxon>
        <taxon>Viridiplantae</taxon>
        <taxon>Streptophyta</taxon>
        <taxon>Embryophyta</taxon>
        <taxon>Tracheophyta</taxon>
        <taxon>Spermatophyta</taxon>
        <taxon>Magnoliopsida</taxon>
        <taxon>eudicotyledons</taxon>
        <taxon>Gunneridae</taxon>
        <taxon>Pentapetalae</taxon>
        <taxon>rosids</taxon>
        <taxon>malvids</taxon>
        <taxon>Brassicales</taxon>
        <taxon>Brassicaceae</taxon>
        <taxon>Camelineae</taxon>
        <taxon>Camelina</taxon>
    </lineage>
</organism>
<dbReference type="PROSITE" id="PS50888">
    <property type="entry name" value="BHLH"/>
    <property type="match status" value="1"/>
</dbReference>
<evidence type="ECO:0000256" key="2">
    <source>
        <dbReference type="ARBA" id="ARBA00023015"/>
    </source>
</evidence>
<feature type="domain" description="BHLH" evidence="6">
    <location>
        <begin position="330"/>
        <end position="380"/>
    </location>
</feature>
<evidence type="ECO:0000256" key="3">
    <source>
        <dbReference type="ARBA" id="ARBA00023163"/>
    </source>
</evidence>
<dbReference type="RefSeq" id="XP_010415501.1">
    <property type="nucleotide sequence ID" value="XM_010417199.2"/>
</dbReference>
<sequence length="507" mass="54628">MDVSEEKRNRDSSNYDDRVDNPTVDWQVSGSNPVSAPIDSYSQENLISACPSSCSPSQMMDSFGQTLWYDPTSVQQAVGYGGGFSVQSNGGNASSSSSSFRGNIDRSLEMGWNLPNLLPPKGNNGLFLPNVSSFLPPSMAQFPADSGFIERAARFSLFSGGNFSDMVNQPLGNPESIGLFLQGGGTTMQGHCQSNELNVVGGEPHNDESTVVKEPNVRSSEQSKLNVPGSGNVSEDTQSSGGNGQKGGETSSKGFDTRKRKRNGQNSEAAQSHRSQQSEEEPDNNGDKKRNKEQSPNSPGNKTNSGKQQGKQSSDPPKDGYIHVRARRGQATNSHSLAERVRREKISERMKFLQDLVPGCNKVTGKAVMLDEIINYVQSLQRQVEFLSMKLATVNPQMDFNLEGLLAKDALQLRAGSSSTTPFPPNMSMAYPPLPHGFMQQTLSSIGRTISSPLSPINGGFKRQETTGWEGDLQNVIHINYGAGDVTPDPQAAATASLPAANMKVEP</sequence>
<dbReference type="PANTHER" id="PTHR12565:SF458">
    <property type="entry name" value="TRANSCRIPTION FACTOR BHLH49"/>
    <property type="match status" value="1"/>
</dbReference>
<protein>
    <submittedName>
        <fullName evidence="8">Transcription factor bHLH49-like</fullName>
    </submittedName>
</protein>
<comment type="subcellular location">
    <subcellularLocation>
        <location evidence="1">Nucleus</location>
    </subcellularLocation>
</comment>
<reference evidence="7" key="1">
    <citation type="journal article" date="2014" name="Nat. Commun.">
        <title>The emerging biofuel crop Camelina sativa retains a highly undifferentiated hexaploid genome structure.</title>
        <authorList>
            <person name="Kagale S."/>
            <person name="Koh C."/>
            <person name="Nixon J."/>
            <person name="Bollina V."/>
            <person name="Clarke W.E."/>
            <person name="Tuteja R."/>
            <person name="Spillane C."/>
            <person name="Robinson S.J."/>
            <person name="Links M.G."/>
            <person name="Clarke C."/>
            <person name="Higgins E.E."/>
            <person name="Huebert T."/>
            <person name="Sharpe A.G."/>
            <person name="Parkin I.A."/>
        </authorList>
    </citation>
    <scope>NUCLEOTIDE SEQUENCE [LARGE SCALE GENOMIC DNA]</scope>
    <source>
        <strain evidence="7">cv. DH55</strain>
    </source>
</reference>
<evidence type="ECO:0000256" key="5">
    <source>
        <dbReference type="SAM" id="MobiDB-lite"/>
    </source>
</evidence>
<dbReference type="PANTHER" id="PTHR12565">
    <property type="entry name" value="STEROL REGULATORY ELEMENT-BINDING PROTEIN"/>
    <property type="match status" value="1"/>
</dbReference>
<evidence type="ECO:0000313" key="8">
    <source>
        <dbReference type="RefSeq" id="XP_010415501.1"/>
    </source>
</evidence>
<keyword evidence="7" id="KW-1185">Reference proteome</keyword>
<feature type="compositionally biased region" description="Basic and acidic residues" evidence="5">
    <location>
        <begin position="1"/>
        <end position="20"/>
    </location>
</feature>
<feature type="compositionally biased region" description="Polar residues" evidence="5">
    <location>
        <begin position="264"/>
        <end position="275"/>
    </location>
</feature>
<evidence type="ECO:0000313" key="7">
    <source>
        <dbReference type="Proteomes" id="UP000694864"/>
    </source>
</evidence>
<keyword evidence="2" id="KW-0805">Transcription regulation</keyword>
<proteinExistence type="predicted"/>
<keyword evidence="3" id="KW-0804">Transcription</keyword>
<dbReference type="InterPro" id="IPR024097">
    <property type="entry name" value="bHLH_ZIP_TF"/>
</dbReference>
<feature type="region of interest" description="Disordered" evidence="5">
    <location>
        <begin position="196"/>
        <end position="321"/>
    </location>
</feature>
<feature type="region of interest" description="Disordered" evidence="5">
    <location>
        <begin position="1"/>
        <end position="31"/>
    </location>
</feature>
<gene>
    <name evidence="8" type="primary">LOC104701504</name>
</gene>
<dbReference type="InterPro" id="IPR036638">
    <property type="entry name" value="HLH_DNA-bd_sf"/>
</dbReference>
<dbReference type="InterPro" id="IPR011598">
    <property type="entry name" value="bHLH_dom"/>
</dbReference>
<reference evidence="8" key="2">
    <citation type="submission" date="2025-08" db="UniProtKB">
        <authorList>
            <consortium name="RefSeq"/>
        </authorList>
    </citation>
    <scope>IDENTIFICATION</scope>
    <source>
        <tissue evidence="8">Leaf</tissue>
    </source>
</reference>
<dbReference type="Pfam" id="PF00010">
    <property type="entry name" value="HLH"/>
    <property type="match status" value="1"/>
</dbReference>
<name>A0ABM0SSH2_CAMSA</name>
<dbReference type="SUPFAM" id="SSF47459">
    <property type="entry name" value="HLH, helix-loop-helix DNA-binding domain"/>
    <property type="match status" value="1"/>
</dbReference>
<feature type="compositionally biased region" description="Polar residues" evidence="5">
    <location>
        <begin position="217"/>
        <end position="240"/>
    </location>
</feature>